<keyword evidence="6" id="KW-1185">Reference proteome</keyword>
<sequence>MKLNISKTFVNYGIKRKIFEDFPIEFEESKITSIVAPFKTGKSSLLKILAGIEQNDEKLEPIQNSFLITSEPMSFPWMNLKQTLLFANKNLDKNKIIEIAKIVGLEGYENHYPHNKSLGYRFRIALATAIAKNSKLILIDESFQNMEQITKYELYQLLIDLNKKNNIGFIVGTSNLHEAILLSDEIILLKNIPHKTYNKFIVNHSSQKIEERIKSEAFISTNQKLINVINQEDLNQNLNFIL</sequence>
<dbReference type="GO" id="GO:0005524">
    <property type="term" value="F:ATP binding"/>
    <property type="evidence" value="ECO:0007669"/>
    <property type="project" value="UniProtKB-KW"/>
</dbReference>
<organism evidence="5 6">
    <name type="scientific">Stygiobacter electus</name>
    <dbReference type="NCBI Taxonomy" id="3032292"/>
    <lineage>
        <taxon>Bacteria</taxon>
        <taxon>Pseudomonadati</taxon>
        <taxon>Ignavibacteriota</taxon>
        <taxon>Ignavibacteria</taxon>
        <taxon>Ignavibacteriales</taxon>
        <taxon>Melioribacteraceae</taxon>
        <taxon>Stygiobacter</taxon>
    </lineage>
</organism>
<accession>A0AAE3P272</accession>
<dbReference type="EMBL" id="JARGDL010000013">
    <property type="protein sequence ID" value="MDF1612427.1"/>
    <property type="molecule type" value="Genomic_DNA"/>
</dbReference>
<dbReference type="PANTHER" id="PTHR42788">
    <property type="entry name" value="TAURINE IMPORT ATP-BINDING PROTEIN-RELATED"/>
    <property type="match status" value="1"/>
</dbReference>
<dbReference type="SUPFAM" id="SSF52540">
    <property type="entry name" value="P-loop containing nucleoside triphosphate hydrolases"/>
    <property type="match status" value="1"/>
</dbReference>
<dbReference type="AlphaFoldDB" id="A0AAE3P272"/>
<keyword evidence="3 5" id="KW-0067">ATP-binding</keyword>
<reference evidence="5" key="1">
    <citation type="submission" date="2023-03" db="EMBL/GenBank/DDBJ databases">
        <title>Stygiobacter electus gen. nov., sp. nov., facultatively anaerobic thermotolerant bacterium of the class Ignavibacteria from a well of Yessentuki mineral water deposit.</title>
        <authorList>
            <person name="Podosokorskaya O.A."/>
            <person name="Elcheninov A.G."/>
            <person name="Petrova N.F."/>
            <person name="Zavarzina D.G."/>
            <person name="Kublanov I.V."/>
            <person name="Merkel A.Y."/>
        </authorList>
    </citation>
    <scope>NUCLEOTIDE SEQUENCE</scope>
    <source>
        <strain evidence="5">09-Me</strain>
    </source>
</reference>
<proteinExistence type="predicted"/>
<dbReference type="Pfam" id="PF00005">
    <property type="entry name" value="ABC_tran"/>
    <property type="match status" value="1"/>
</dbReference>
<dbReference type="InterPro" id="IPR027417">
    <property type="entry name" value="P-loop_NTPase"/>
</dbReference>
<dbReference type="SMART" id="SM00382">
    <property type="entry name" value="AAA"/>
    <property type="match status" value="1"/>
</dbReference>
<keyword evidence="2" id="KW-0547">Nucleotide-binding</keyword>
<evidence type="ECO:0000259" key="4">
    <source>
        <dbReference type="PROSITE" id="PS50893"/>
    </source>
</evidence>
<protein>
    <submittedName>
        <fullName evidence="5">ATP-binding cassette domain-containing protein</fullName>
    </submittedName>
</protein>
<dbReference type="Proteomes" id="UP001221302">
    <property type="component" value="Unassembled WGS sequence"/>
</dbReference>
<dbReference type="InterPro" id="IPR050166">
    <property type="entry name" value="ABC_transporter_ATP-bind"/>
</dbReference>
<gene>
    <name evidence="5" type="ORF">P0M35_09710</name>
</gene>
<evidence type="ECO:0000313" key="5">
    <source>
        <dbReference type="EMBL" id="MDF1612427.1"/>
    </source>
</evidence>
<feature type="domain" description="ABC transporter" evidence="4">
    <location>
        <begin position="3"/>
        <end position="216"/>
    </location>
</feature>
<evidence type="ECO:0000256" key="1">
    <source>
        <dbReference type="ARBA" id="ARBA00022448"/>
    </source>
</evidence>
<evidence type="ECO:0000313" key="6">
    <source>
        <dbReference type="Proteomes" id="UP001221302"/>
    </source>
</evidence>
<dbReference type="GO" id="GO:0016887">
    <property type="term" value="F:ATP hydrolysis activity"/>
    <property type="evidence" value="ECO:0007669"/>
    <property type="project" value="InterPro"/>
</dbReference>
<evidence type="ECO:0000256" key="3">
    <source>
        <dbReference type="ARBA" id="ARBA00022840"/>
    </source>
</evidence>
<comment type="caution">
    <text evidence="5">The sequence shown here is derived from an EMBL/GenBank/DDBJ whole genome shotgun (WGS) entry which is preliminary data.</text>
</comment>
<dbReference type="PANTHER" id="PTHR42788:SF13">
    <property type="entry name" value="ALIPHATIC SULFONATES IMPORT ATP-BINDING PROTEIN SSUB"/>
    <property type="match status" value="1"/>
</dbReference>
<keyword evidence="1" id="KW-0813">Transport</keyword>
<dbReference type="Gene3D" id="3.40.50.300">
    <property type="entry name" value="P-loop containing nucleotide triphosphate hydrolases"/>
    <property type="match status" value="1"/>
</dbReference>
<evidence type="ECO:0000256" key="2">
    <source>
        <dbReference type="ARBA" id="ARBA00022741"/>
    </source>
</evidence>
<dbReference type="PROSITE" id="PS50893">
    <property type="entry name" value="ABC_TRANSPORTER_2"/>
    <property type="match status" value="1"/>
</dbReference>
<dbReference type="InterPro" id="IPR003593">
    <property type="entry name" value="AAA+_ATPase"/>
</dbReference>
<name>A0AAE3P272_9BACT</name>
<dbReference type="InterPro" id="IPR003439">
    <property type="entry name" value="ABC_transporter-like_ATP-bd"/>
</dbReference>
<dbReference type="RefSeq" id="WP_321536198.1">
    <property type="nucleotide sequence ID" value="NZ_JARGDL010000013.1"/>
</dbReference>